<keyword evidence="2" id="KW-1185">Reference proteome</keyword>
<accession>A0ACB9E932</accession>
<reference evidence="1 2" key="2">
    <citation type="journal article" date="2022" name="Mol. Ecol. Resour.">
        <title>The genomes of chicory, endive, great burdock and yacon provide insights into Asteraceae paleo-polyploidization history and plant inulin production.</title>
        <authorList>
            <person name="Fan W."/>
            <person name="Wang S."/>
            <person name="Wang H."/>
            <person name="Wang A."/>
            <person name="Jiang F."/>
            <person name="Liu H."/>
            <person name="Zhao H."/>
            <person name="Xu D."/>
            <person name="Zhang Y."/>
        </authorList>
    </citation>
    <scope>NUCLEOTIDE SEQUENCE [LARGE SCALE GENOMIC DNA]</scope>
    <source>
        <strain evidence="2">cv. Yunnan</strain>
        <tissue evidence="1">Leaves</tissue>
    </source>
</reference>
<organism evidence="1 2">
    <name type="scientific">Smallanthus sonchifolius</name>
    <dbReference type="NCBI Taxonomy" id="185202"/>
    <lineage>
        <taxon>Eukaryota</taxon>
        <taxon>Viridiplantae</taxon>
        <taxon>Streptophyta</taxon>
        <taxon>Embryophyta</taxon>
        <taxon>Tracheophyta</taxon>
        <taxon>Spermatophyta</taxon>
        <taxon>Magnoliopsida</taxon>
        <taxon>eudicotyledons</taxon>
        <taxon>Gunneridae</taxon>
        <taxon>Pentapetalae</taxon>
        <taxon>asterids</taxon>
        <taxon>campanulids</taxon>
        <taxon>Asterales</taxon>
        <taxon>Asteraceae</taxon>
        <taxon>Asteroideae</taxon>
        <taxon>Heliantheae alliance</taxon>
        <taxon>Millerieae</taxon>
        <taxon>Smallanthus</taxon>
    </lineage>
</organism>
<evidence type="ECO:0000313" key="2">
    <source>
        <dbReference type="Proteomes" id="UP001056120"/>
    </source>
</evidence>
<reference evidence="2" key="1">
    <citation type="journal article" date="2022" name="Mol. Ecol. Resour.">
        <title>The genomes of chicory, endive, great burdock and yacon provide insights into Asteraceae palaeo-polyploidization history and plant inulin production.</title>
        <authorList>
            <person name="Fan W."/>
            <person name="Wang S."/>
            <person name="Wang H."/>
            <person name="Wang A."/>
            <person name="Jiang F."/>
            <person name="Liu H."/>
            <person name="Zhao H."/>
            <person name="Xu D."/>
            <person name="Zhang Y."/>
        </authorList>
    </citation>
    <scope>NUCLEOTIDE SEQUENCE [LARGE SCALE GENOMIC DNA]</scope>
    <source>
        <strain evidence="2">cv. Yunnan</strain>
    </source>
</reference>
<dbReference type="Proteomes" id="UP001056120">
    <property type="component" value="Linkage Group LG18"/>
</dbReference>
<evidence type="ECO:0000313" key="1">
    <source>
        <dbReference type="EMBL" id="KAI3755370.1"/>
    </source>
</evidence>
<sequence length="372" mass="41024">MPDFKYGKLHEDAKSSTILCPRSTVEFEQYLTRTEKKAKASITFNFTNITPKDSQDIKFEGDAAYSSNDGIQNNSLITSGGAIGLPFNYSQSSSSIHPFVAVEFDTFGSNSRDPVDPVTNFSIGDHVGININSMASVMYRKWFSNITHGKECNALIKYSSDSKNLSVSFTNLVNNSLVWETGLDYTIDLRDELPEWVIFGFSASTGINYEKNNVRSWVFNSSEFKVDQSSSLPPITSPNTMKERNKTALMVGLSVGTSVLLTVLAVLAYVLWRRKKNNDAADPSLGSNFAQVEMTCLMIVGLWCAHPDSKLRPSMKQAIQVLNSEVSLPLLPSNMPYVSYSALPHFSFYGQTLSSGSNKRSSNDTTSSTVTS</sequence>
<proteinExistence type="predicted"/>
<name>A0ACB9E932_9ASTR</name>
<protein>
    <submittedName>
        <fullName evidence="1">Uncharacterized protein</fullName>
    </submittedName>
</protein>
<comment type="caution">
    <text evidence="1">The sequence shown here is derived from an EMBL/GenBank/DDBJ whole genome shotgun (WGS) entry which is preliminary data.</text>
</comment>
<gene>
    <name evidence="1" type="ORF">L1987_55167</name>
</gene>
<dbReference type="EMBL" id="CM042035">
    <property type="protein sequence ID" value="KAI3755370.1"/>
    <property type="molecule type" value="Genomic_DNA"/>
</dbReference>